<accession>A0A914Z0Q7</accession>
<proteinExistence type="predicted"/>
<dbReference type="Proteomes" id="UP000887577">
    <property type="component" value="Unplaced"/>
</dbReference>
<evidence type="ECO:0000313" key="1">
    <source>
        <dbReference type="Proteomes" id="UP000887577"/>
    </source>
</evidence>
<reference evidence="2" key="1">
    <citation type="submission" date="2022-11" db="UniProtKB">
        <authorList>
            <consortium name="WormBaseParasite"/>
        </authorList>
    </citation>
    <scope>IDENTIFICATION</scope>
</reference>
<evidence type="ECO:0000313" key="2">
    <source>
        <dbReference type="WBParaSite" id="PSU_v2.g5469.t1"/>
    </source>
</evidence>
<dbReference type="WBParaSite" id="PSU_v2.g5469.t1">
    <property type="protein sequence ID" value="PSU_v2.g5469.t1"/>
    <property type="gene ID" value="PSU_v2.g5469"/>
</dbReference>
<name>A0A914Z0Q7_9BILA</name>
<keyword evidence="1" id="KW-1185">Reference proteome</keyword>
<dbReference type="AlphaFoldDB" id="A0A914Z0Q7"/>
<sequence length="306" mass="36114">MAIVTGHLPCTLEIQPTLSFVLTKPRRQYFSFPSGIIHYISHTPSSYDGYQNLLQSCKYFVFKKYIVISDTFYVKEESNDIMLNYLTKFDVLSDNLRYKLWMNRLLTLQTDNDATMMTKLLRNTYRCNLIYLTVSHQTFSYNEYLMLVEGGKLQDLVFWNVVITYDDGTIVPFENMLENVPNINEVTCSYTETPKSAISSKTIENLLNLPIFNKLVVFKIYDKYPKCNAQQFCDFIKKTNILIFEMYFTSAVIDEKWFKTFETNFENTNFIAKKKIEKGRVPFSKSTKYHDLTVIEIRKKRNLHFN</sequence>
<protein>
    <submittedName>
        <fullName evidence="2">Uncharacterized protein</fullName>
    </submittedName>
</protein>
<organism evidence="1 2">
    <name type="scientific">Panagrolaimus superbus</name>
    <dbReference type="NCBI Taxonomy" id="310955"/>
    <lineage>
        <taxon>Eukaryota</taxon>
        <taxon>Metazoa</taxon>
        <taxon>Ecdysozoa</taxon>
        <taxon>Nematoda</taxon>
        <taxon>Chromadorea</taxon>
        <taxon>Rhabditida</taxon>
        <taxon>Tylenchina</taxon>
        <taxon>Panagrolaimomorpha</taxon>
        <taxon>Panagrolaimoidea</taxon>
        <taxon>Panagrolaimidae</taxon>
        <taxon>Panagrolaimus</taxon>
    </lineage>
</organism>